<proteinExistence type="predicted"/>
<dbReference type="EMBL" id="SKCS01000447">
    <property type="protein sequence ID" value="TNN06878.1"/>
    <property type="molecule type" value="Genomic_DNA"/>
</dbReference>
<comment type="caution">
    <text evidence="1">The sequence shown here is derived from an EMBL/GenBank/DDBJ whole genome shotgun (WGS) entry which is preliminary data.</text>
</comment>
<keyword evidence="2" id="KW-1185">Reference proteome</keyword>
<reference evidence="1 2" key="1">
    <citation type="submission" date="2019-03" db="EMBL/GenBank/DDBJ databases">
        <title>An improved genome assembly of the fluke Schistosoma japonicum.</title>
        <authorList>
            <person name="Hu W."/>
            <person name="Luo F."/>
            <person name="Yin M."/>
            <person name="Mo X."/>
            <person name="Sun C."/>
            <person name="Wu Q."/>
            <person name="Zhu B."/>
            <person name="Xiang M."/>
            <person name="Wang J."/>
            <person name="Wang Y."/>
            <person name="Zhang T."/>
            <person name="Xu B."/>
            <person name="Zheng H."/>
            <person name="Feng Z."/>
        </authorList>
    </citation>
    <scope>NUCLEOTIDE SEQUENCE [LARGE SCALE GENOMIC DNA]</scope>
    <source>
        <strain evidence="1">HuSjv2</strain>
        <tissue evidence="1">Worms</tissue>
    </source>
</reference>
<sequence length="110" mass="12457">MVNHSPLPWFDSISNFKIKCYEKADKRQRMNIRLSASHRPCQFHKSWSGEVSKSITYHKKNMNLEGSCVNPVSHLLSVNFGLDEDKNEEGITVPHNSCAATILGALVQEE</sequence>
<dbReference type="OrthoDB" id="10517294at2759"/>
<dbReference type="Proteomes" id="UP000311919">
    <property type="component" value="Unassembled WGS sequence"/>
</dbReference>
<evidence type="ECO:0000313" key="1">
    <source>
        <dbReference type="EMBL" id="TNN06878.1"/>
    </source>
</evidence>
<protein>
    <submittedName>
        <fullName evidence="1">Uncharacterized protein</fullName>
    </submittedName>
</protein>
<evidence type="ECO:0000313" key="2">
    <source>
        <dbReference type="Proteomes" id="UP000311919"/>
    </source>
</evidence>
<dbReference type="AlphaFoldDB" id="A0A4Z2CRS3"/>
<name>A0A4Z2CRS3_SCHJA</name>
<gene>
    <name evidence="1" type="ORF">EWB00_008122</name>
</gene>
<accession>A0A4Z2CRS3</accession>
<organism evidence="1 2">
    <name type="scientific">Schistosoma japonicum</name>
    <name type="common">Blood fluke</name>
    <dbReference type="NCBI Taxonomy" id="6182"/>
    <lineage>
        <taxon>Eukaryota</taxon>
        <taxon>Metazoa</taxon>
        <taxon>Spiralia</taxon>
        <taxon>Lophotrochozoa</taxon>
        <taxon>Platyhelminthes</taxon>
        <taxon>Trematoda</taxon>
        <taxon>Digenea</taxon>
        <taxon>Strigeidida</taxon>
        <taxon>Schistosomatoidea</taxon>
        <taxon>Schistosomatidae</taxon>
        <taxon>Schistosoma</taxon>
    </lineage>
</organism>